<gene>
    <name evidence="2" type="ORF">P7K49_013322</name>
</gene>
<feature type="compositionally biased region" description="Basic and acidic residues" evidence="1">
    <location>
        <begin position="65"/>
        <end position="74"/>
    </location>
</feature>
<comment type="caution">
    <text evidence="2">The sequence shown here is derived from an EMBL/GenBank/DDBJ whole genome shotgun (WGS) entry which is preliminary data.</text>
</comment>
<name>A0ABQ9VIH6_SAGOE</name>
<organism evidence="2 3">
    <name type="scientific">Saguinus oedipus</name>
    <name type="common">Cotton-top tamarin</name>
    <name type="synonym">Oedipomidas oedipus</name>
    <dbReference type="NCBI Taxonomy" id="9490"/>
    <lineage>
        <taxon>Eukaryota</taxon>
        <taxon>Metazoa</taxon>
        <taxon>Chordata</taxon>
        <taxon>Craniata</taxon>
        <taxon>Vertebrata</taxon>
        <taxon>Euteleostomi</taxon>
        <taxon>Mammalia</taxon>
        <taxon>Eutheria</taxon>
        <taxon>Euarchontoglires</taxon>
        <taxon>Primates</taxon>
        <taxon>Haplorrhini</taxon>
        <taxon>Platyrrhini</taxon>
        <taxon>Cebidae</taxon>
        <taxon>Callitrichinae</taxon>
        <taxon>Saguinus</taxon>
    </lineage>
</organism>
<keyword evidence="3" id="KW-1185">Reference proteome</keyword>
<reference evidence="2 3" key="1">
    <citation type="submission" date="2023-05" db="EMBL/GenBank/DDBJ databases">
        <title>B98-5 Cell Line De Novo Hybrid Assembly: An Optical Mapping Approach.</title>
        <authorList>
            <person name="Kananen K."/>
            <person name="Auerbach J.A."/>
            <person name="Kautto E."/>
            <person name="Blachly J.S."/>
        </authorList>
    </citation>
    <scope>NUCLEOTIDE SEQUENCE [LARGE SCALE GENOMIC DNA]</scope>
    <source>
        <strain evidence="2">B95-8</strain>
        <tissue evidence="2">Cell line</tissue>
    </source>
</reference>
<dbReference type="EMBL" id="JASSZA010000006">
    <property type="protein sequence ID" value="KAK2108157.1"/>
    <property type="molecule type" value="Genomic_DNA"/>
</dbReference>
<evidence type="ECO:0000256" key="1">
    <source>
        <dbReference type="SAM" id="MobiDB-lite"/>
    </source>
</evidence>
<dbReference type="Proteomes" id="UP001266305">
    <property type="component" value="Unassembled WGS sequence"/>
</dbReference>
<feature type="region of interest" description="Disordered" evidence="1">
    <location>
        <begin position="23"/>
        <end position="74"/>
    </location>
</feature>
<feature type="compositionally biased region" description="Polar residues" evidence="1">
    <location>
        <begin position="49"/>
        <end position="62"/>
    </location>
</feature>
<sequence length="74" mass="8063">MQETEAQRGGTCSGRMESTFRLQLQREAAMGTQHPARPKPPGPLKNKADQSPQEGTRVSSAGQGCEEHALNPFR</sequence>
<proteinExistence type="predicted"/>
<accession>A0ABQ9VIH6</accession>
<evidence type="ECO:0000313" key="2">
    <source>
        <dbReference type="EMBL" id="KAK2108157.1"/>
    </source>
</evidence>
<protein>
    <submittedName>
        <fullName evidence="2">Uncharacterized protein</fullName>
    </submittedName>
</protein>
<evidence type="ECO:0000313" key="3">
    <source>
        <dbReference type="Proteomes" id="UP001266305"/>
    </source>
</evidence>